<dbReference type="Proteomes" id="UP000321721">
    <property type="component" value="Unassembled WGS sequence"/>
</dbReference>
<dbReference type="EMBL" id="VOOS01000002">
    <property type="protein sequence ID" value="TXB65940.1"/>
    <property type="molecule type" value="Genomic_DNA"/>
</dbReference>
<proteinExistence type="predicted"/>
<feature type="chain" id="PRO_5022794795" description="Tetratricopeptide repeat protein" evidence="3">
    <location>
        <begin position="28"/>
        <end position="1691"/>
    </location>
</feature>
<feature type="coiled-coil region" evidence="2">
    <location>
        <begin position="154"/>
        <end position="185"/>
    </location>
</feature>
<keyword evidence="5" id="KW-1185">Reference proteome</keyword>
<evidence type="ECO:0008006" key="6">
    <source>
        <dbReference type="Google" id="ProtNLM"/>
    </source>
</evidence>
<evidence type="ECO:0000256" key="1">
    <source>
        <dbReference type="PROSITE-ProRule" id="PRU00339"/>
    </source>
</evidence>
<organism evidence="4 5">
    <name type="scientific">Vicingus serpentipes</name>
    <dbReference type="NCBI Taxonomy" id="1926625"/>
    <lineage>
        <taxon>Bacteria</taxon>
        <taxon>Pseudomonadati</taxon>
        <taxon>Bacteroidota</taxon>
        <taxon>Flavobacteriia</taxon>
        <taxon>Flavobacteriales</taxon>
        <taxon>Vicingaceae</taxon>
        <taxon>Vicingus</taxon>
    </lineage>
</organism>
<dbReference type="PROSITE" id="PS50005">
    <property type="entry name" value="TPR"/>
    <property type="match status" value="1"/>
</dbReference>
<dbReference type="SMART" id="SM00028">
    <property type="entry name" value="TPR"/>
    <property type="match status" value="13"/>
</dbReference>
<feature type="coiled-coil region" evidence="2">
    <location>
        <begin position="649"/>
        <end position="676"/>
    </location>
</feature>
<evidence type="ECO:0000256" key="2">
    <source>
        <dbReference type="SAM" id="Coils"/>
    </source>
</evidence>
<comment type="caution">
    <text evidence="4">The sequence shown here is derived from an EMBL/GenBank/DDBJ whole genome shotgun (WGS) entry which is preliminary data.</text>
</comment>
<gene>
    <name evidence="4" type="ORF">FRY74_05055</name>
</gene>
<dbReference type="SUPFAM" id="SSF49478">
    <property type="entry name" value="Cna protein B-type domain"/>
    <property type="match status" value="1"/>
</dbReference>
<dbReference type="SUPFAM" id="SSF48452">
    <property type="entry name" value="TPR-like"/>
    <property type="match status" value="2"/>
</dbReference>
<protein>
    <recommendedName>
        <fullName evidence="6">Tetratricopeptide repeat protein</fullName>
    </recommendedName>
</protein>
<feature type="coiled-coil region" evidence="2">
    <location>
        <begin position="585"/>
        <end position="612"/>
    </location>
</feature>
<sequence>MNKRFTYQLLSVVIISLLLLTSKVSHAQWSLDVVGTVKKEETKKRFEGVTVTVKRNGAVWKTLTSESSGKFEAALDPDAVYVLEFSKPGHVTKRIEFSTKNVPPDDAKYGFEFPMEMNLFEKMDGLDVSILNKPIAKVAFDPTTGYMDYDAAYTKSIKSELDRLKKELEEKLKQQEADRKAKQGDYDKAIAAADKLFNSEKWAEAKPFYDQAAKIFPDESYPLFQLGLISDKLAATAEADKRYNSAIEAADAAFAAREWDKATMNYQKAASYKSEEKYPADKLKEIKDILANEKKVAKDYDDAILAADQFFGLKDYEKAKMEYEKALALKSYEEYPKTKITEIDKLLAESKQLEQEYTAAIKEADDLFAAKDFEKSIVSYQKAEKLKPTEEYPKEKINEAKSQLEAQKKIEEDYKKFITAADAAFASKDYQTAQTNFQQALVVKANEQYPKDKIAEIKSILDDIAKKEAEEKQKEANYLAAISNGDKALALQKYDVATQAYESAIQIKADEQYPKDKIAEIKLLLADIAKKEAEEKAKNEQYLKLITEADGLFSSKEYEKAKLKYQSASDLKSEEQYPKGKIVEIDGLLAELANKEAAEKAKEEQYQKLITEADGLLSSKDYINSKAKYQSASDLKAEEKYPKDKIVEIDGLLAELAKKEAEEKEKNQQYEQFISQADNNLAAKKYEEAKIAYNQAIEIKSQEQYPKDKLKEIEAILLEIAKAKAEEEAAEKAEKEKQDKFDALIVEADGFSDSKKYEEAISSYKKALEIKSNEQYPKTKIIEIEAILAEIARKKAEEESALMAEKDREEKYKNLISKADKSFNLKEYEAAKSTYNEAVGIKSNEQYPKDKIAEIDQLLAEIAKKKAEEEAAALALQGKEQQYKSLIAQADNAFNTKDYEGAKIKYYEASAIKKEEQYPKDKINEIAKILAELALKQEEDKLAAEALKKKREYYDAVIAQADGEFSSKNYEEAKRKYTEASAILSDEDYPKSKIKEIDDIIAKIASDKANAALAEKEKEEKYKSLIASADNSFNNKNYEEAKSVYTKALSIMSSEQYPKDKLLEIKLILDKISSEQEEIKVTNNAQQQKLDQYNAIIEKADELFSNKKYNEALNQYNSASSIMPSELYPKKQIIEINKLLAELAQNDKAKEQALLAEKQKRDNYNEIIYEADRLFRFEKYQDAKYKYEQALALFNDEKYPKEQLLEIEKRMNETENETVIVSSNSNGPRAKIDDSKEKEIEKRMAELLKNRDSDKAIAIENEKNNHTQLESERISTLDKKIKATRDQLILFDNDRNANNEIRDKYRLQNQEELDEFTKSYIESEQSLISDSESKRQNSNEEIIVTAQKIKEFEESQDEQLEDKVNELYTFADNVNEANLIIRENAENRRSLNEKELDEMYVKIQKDMEQAEKRRKAHELDLKEYQKLLDSQNEILIKASKNKRQFNRDSLVDLVTAIHKQQLKSSKYYELNVAQLKEYKETLKNLENRQIEAADKWRENNIKEVDAYQAEIDKNQEIQIKKYYEKTAYLDGYKKTMTVQQKDLNENHENNIQLAKEIVLKEKNEKIEMEKSKSQFHLRFAEEIEKERELDQQFSKDFQAISLAKIRAVSFDDVYKGEEHLSENLELADKYPQGITEETSEVGNAIVLRRVKVTGTHVDVYEKTFYKWGGTFYSKNGYNITETLWDLESIEK</sequence>
<evidence type="ECO:0000313" key="4">
    <source>
        <dbReference type="EMBL" id="TXB65940.1"/>
    </source>
</evidence>
<feature type="coiled-coil region" evidence="2">
    <location>
        <begin position="1468"/>
        <end position="1495"/>
    </location>
</feature>
<dbReference type="InterPro" id="IPR011990">
    <property type="entry name" value="TPR-like_helical_dom_sf"/>
</dbReference>
<keyword evidence="3" id="KW-0732">Signal</keyword>
<reference evidence="4 5" key="1">
    <citation type="submission" date="2019-08" db="EMBL/GenBank/DDBJ databases">
        <title>Genome of Vicingus serpentipes NCIMB 15042.</title>
        <authorList>
            <person name="Bowman J.P."/>
        </authorList>
    </citation>
    <scope>NUCLEOTIDE SEQUENCE [LARGE SCALE GENOMIC DNA]</scope>
    <source>
        <strain evidence="4 5">NCIMB 15042</strain>
    </source>
</reference>
<feature type="signal peptide" evidence="3">
    <location>
        <begin position="1"/>
        <end position="27"/>
    </location>
</feature>
<dbReference type="Pfam" id="PF13181">
    <property type="entry name" value="TPR_8"/>
    <property type="match status" value="1"/>
</dbReference>
<keyword evidence="2" id="KW-0175">Coiled coil</keyword>
<feature type="coiled-coil region" evidence="2">
    <location>
        <begin position="713"/>
        <end position="808"/>
    </location>
</feature>
<dbReference type="RefSeq" id="WP_147099258.1">
    <property type="nucleotide sequence ID" value="NZ_VOOS01000002.1"/>
</dbReference>
<evidence type="ECO:0000313" key="5">
    <source>
        <dbReference type="Proteomes" id="UP000321721"/>
    </source>
</evidence>
<dbReference type="InterPro" id="IPR019734">
    <property type="entry name" value="TPR_rpt"/>
</dbReference>
<keyword evidence="1" id="KW-0802">TPR repeat</keyword>
<name>A0A5C6RWH5_9FLAO</name>
<feature type="coiled-coil region" evidence="2">
    <location>
        <begin position="1393"/>
        <end position="1441"/>
    </location>
</feature>
<evidence type="ECO:0000256" key="3">
    <source>
        <dbReference type="SAM" id="SignalP"/>
    </source>
</evidence>
<accession>A0A5C6RWH5</accession>
<dbReference type="Gene3D" id="1.25.40.10">
    <property type="entry name" value="Tetratricopeptide repeat domain"/>
    <property type="match status" value="2"/>
</dbReference>
<dbReference type="OrthoDB" id="1467230at2"/>
<feature type="coiled-coil region" evidence="2">
    <location>
        <begin position="343"/>
        <end position="370"/>
    </location>
</feature>
<feature type="repeat" description="TPR" evidence="1">
    <location>
        <begin position="741"/>
        <end position="774"/>
    </location>
</feature>